<gene>
    <name evidence="1" type="ORF">C5167_023860</name>
</gene>
<protein>
    <submittedName>
        <fullName evidence="1">Uncharacterized protein</fullName>
    </submittedName>
</protein>
<organism evidence="1 2">
    <name type="scientific">Papaver somniferum</name>
    <name type="common">Opium poppy</name>
    <dbReference type="NCBI Taxonomy" id="3469"/>
    <lineage>
        <taxon>Eukaryota</taxon>
        <taxon>Viridiplantae</taxon>
        <taxon>Streptophyta</taxon>
        <taxon>Embryophyta</taxon>
        <taxon>Tracheophyta</taxon>
        <taxon>Spermatophyta</taxon>
        <taxon>Magnoliopsida</taxon>
        <taxon>Ranunculales</taxon>
        <taxon>Papaveraceae</taxon>
        <taxon>Papaveroideae</taxon>
        <taxon>Papaver</taxon>
    </lineage>
</organism>
<dbReference type="EMBL" id="CM010719">
    <property type="protein sequence ID" value="RZC62101.1"/>
    <property type="molecule type" value="Genomic_DNA"/>
</dbReference>
<dbReference type="Gramene" id="RZC62101">
    <property type="protein sequence ID" value="RZC62101"/>
    <property type="gene ID" value="C5167_023860"/>
</dbReference>
<dbReference type="AlphaFoldDB" id="A0A4Y7JQ71"/>
<dbReference type="Proteomes" id="UP000316621">
    <property type="component" value="Chromosome 5"/>
</dbReference>
<keyword evidence="2" id="KW-1185">Reference proteome</keyword>
<accession>A0A4Y7JQ71</accession>
<reference evidence="1 2" key="1">
    <citation type="journal article" date="2018" name="Science">
        <title>The opium poppy genome and morphinan production.</title>
        <authorList>
            <person name="Guo L."/>
            <person name="Winzer T."/>
            <person name="Yang X."/>
            <person name="Li Y."/>
            <person name="Ning Z."/>
            <person name="He Z."/>
            <person name="Teodor R."/>
            <person name="Lu Y."/>
            <person name="Bowser T.A."/>
            <person name="Graham I.A."/>
            <person name="Ye K."/>
        </authorList>
    </citation>
    <scope>NUCLEOTIDE SEQUENCE [LARGE SCALE GENOMIC DNA]</scope>
    <source>
        <strain evidence="2">cv. HN1</strain>
        <tissue evidence="1">Leaves</tissue>
    </source>
</reference>
<evidence type="ECO:0000313" key="2">
    <source>
        <dbReference type="Proteomes" id="UP000316621"/>
    </source>
</evidence>
<sequence>MHRLFIGSDEEHLKPRTQTLLQSSSLVEDDQDLGDMRKFWVLIFNPGISDLAFVHASLELQNKSKIIS</sequence>
<name>A0A4Y7JQ71_PAPSO</name>
<evidence type="ECO:0000313" key="1">
    <source>
        <dbReference type="EMBL" id="RZC62101.1"/>
    </source>
</evidence>
<proteinExistence type="predicted"/>